<accession>A0A0A9CES6</accession>
<evidence type="ECO:0000313" key="1">
    <source>
        <dbReference type="EMBL" id="JAD72958.1"/>
    </source>
</evidence>
<reference evidence="1" key="1">
    <citation type="submission" date="2014-09" db="EMBL/GenBank/DDBJ databases">
        <authorList>
            <person name="Magalhaes I.L.F."/>
            <person name="Oliveira U."/>
            <person name="Santos F.R."/>
            <person name="Vidigal T.H.D.A."/>
            <person name="Brescovit A.D."/>
            <person name="Santos A.J."/>
        </authorList>
    </citation>
    <scope>NUCLEOTIDE SEQUENCE</scope>
    <source>
        <tissue evidence="1">Shoot tissue taken approximately 20 cm above the soil surface</tissue>
    </source>
</reference>
<protein>
    <submittedName>
        <fullName evidence="1">Uncharacterized protein</fullName>
    </submittedName>
</protein>
<dbReference type="EMBL" id="GBRH01224937">
    <property type="protein sequence ID" value="JAD72958.1"/>
    <property type="molecule type" value="Transcribed_RNA"/>
</dbReference>
<proteinExistence type="predicted"/>
<organism evidence="1">
    <name type="scientific">Arundo donax</name>
    <name type="common">Giant reed</name>
    <name type="synonym">Donax arundinaceus</name>
    <dbReference type="NCBI Taxonomy" id="35708"/>
    <lineage>
        <taxon>Eukaryota</taxon>
        <taxon>Viridiplantae</taxon>
        <taxon>Streptophyta</taxon>
        <taxon>Embryophyta</taxon>
        <taxon>Tracheophyta</taxon>
        <taxon>Spermatophyta</taxon>
        <taxon>Magnoliopsida</taxon>
        <taxon>Liliopsida</taxon>
        <taxon>Poales</taxon>
        <taxon>Poaceae</taxon>
        <taxon>PACMAD clade</taxon>
        <taxon>Arundinoideae</taxon>
        <taxon>Arundineae</taxon>
        <taxon>Arundo</taxon>
    </lineage>
</organism>
<name>A0A0A9CES6_ARUDO</name>
<reference evidence="1" key="2">
    <citation type="journal article" date="2015" name="Data Brief">
        <title>Shoot transcriptome of the giant reed, Arundo donax.</title>
        <authorList>
            <person name="Barrero R.A."/>
            <person name="Guerrero F.D."/>
            <person name="Moolhuijzen P."/>
            <person name="Goolsby J.A."/>
            <person name="Tidwell J."/>
            <person name="Bellgard S.E."/>
            <person name="Bellgard M.I."/>
        </authorList>
    </citation>
    <scope>NUCLEOTIDE SEQUENCE</scope>
    <source>
        <tissue evidence="1">Shoot tissue taken approximately 20 cm above the soil surface</tissue>
    </source>
</reference>
<sequence>MGSTAAAGA</sequence>